<keyword evidence="2" id="KW-1185">Reference proteome</keyword>
<accession>A0ACC0B5T1</accession>
<reference evidence="2" key="1">
    <citation type="journal article" date="2023" name="Nat. Plants">
        <title>Single-cell RNA sequencing provides a high-resolution roadmap for understanding the multicellular compartmentation of specialized metabolism.</title>
        <authorList>
            <person name="Sun S."/>
            <person name="Shen X."/>
            <person name="Li Y."/>
            <person name="Li Y."/>
            <person name="Wang S."/>
            <person name="Li R."/>
            <person name="Zhang H."/>
            <person name="Shen G."/>
            <person name="Guo B."/>
            <person name="Wei J."/>
            <person name="Xu J."/>
            <person name="St-Pierre B."/>
            <person name="Chen S."/>
            <person name="Sun C."/>
        </authorList>
    </citation>
    <scope>NUCLEOTIDE SEQUENCE [LARGE SCALE GENOMIC DNA]</scope>
</reference>
<proteinExistence type="predicted"/>
<evidence type="ECO:0000313" key="1">
    <source>
        <dbReference type="EMBL" id="KAI5668015.1"/>
    </source>
</evidence>
<dbReference type="EMBL" id="CM044704">
    <property type="protein sequence ID" value="KAI5668015.1"/>
    <property type="molecule type" value="Genomic_DNA"/>
</dbReference>
<protein>
    <submittedName>
        <fullName evidence="1">Uncharacterized protein</fullName>
    </submittedName>
</protein>
<name>A0ACC0B5T1_CATRO</name>
<comment type="caution">
    <text evidence="1">The sequence shown here is derived from an EMBL/GenBank/DDBJ whole genome shotgun (WGS) entry which is preliminary data.</text>
</comment>
<dbReference type="Proteomes" id="UP001060085">
    <property type="component" value="Linkage Group LG04"/>
</dbReference>
<evidence type="ECO:0000313" key="2">
    <source>
        <dbReference type="Proteomes" id="UP001060085"/>
    </source>
</evidence>
<gene>
    <name evidence="1" type="ORF">M9H77_17868</name>
</gene>
<organism evidence="1 2">
    <name type="scientific">Catharanthus roseus</name>
    <name type="common">Madagascar periwinkle</name>
    <name type="synonym">Vinca rosea</name>
    <dbReference type="NCBI Taxonomy" id="4058"/>
    <lineage>
        <taxon>Eukaryota</taxon>
        <taxon>Viridiplantae</taxon>
        <taxon>Streptophyta</taxon>
        <taxon>Embryophyta</taxon>
        <taxon>Tracheophyta</taxon>
        <taxon>Spermatophyta</taxon>
        <taxon>Magnoliopsida</taxon>
        <taxon>eudicotyledons</taxon>
        <taxon>Gunneridae</taxon>
        <taxon>Pentapetalae</taxon>
        <taxon>asterids</taxon>
        <taxon>lamiids</taxon>
        <taxon>Gentianales</taxon>
        <taxon>Apocynaceae</taxon>
        <taxon>Rauvolfioideae</taxon>
        <taxon>Vinceae</taxon>
        <taxon>Catharanthinae</taxon>
        <taxon>Catharanthus</taxon>
    </lineage>
</organism>
<sequence>MDFVGHKALGENSDDLQCINYTKSECEVLVRRLSKHYAQVDYRQKLVKFSRPRQMAFLFTNTNKKPHSDQSVNSGYDLLFGSIRGLHYTWLVPRTRASTDGVDISDSGEWIHLKRRVDCRGCGPIGLREHRIILCSGVRPPSGVRKGSTPRLTQDGDTINCGSFRHGVLVQVSPEGHVSPFYSLVLEPFIYGLVPRGTQIPYLAVADLVARFGVSHYVSTPDVFIMLCRLRLVFLAWLQLFLRKF</sequence>